<accession>A0ACC1NKV6</accession>
<gene>
    <name evidence="1" type="ORF">NQ176_g3429</name>
</gene>
<dbReference type="EMBL" id="JANJQO010000310">
    <property type="protein sequence ID" value="KAJ2979151.1"/>
    <property type="molecule type" value="Genomic_DNA"/>
</dbReference>
<proteinExistence type="predicted"/>
<evidence type="ECO:0000313" key="1">
    <source>
        <dbReference type="EMBL" id="KAJ2979151.1"/>
    </source>
</evidence>
<evidence type="ECO:0000313" key="2">
    <source>
        <dbReference type="Proteomes" id="UP001143910"/>
    </source>
</evidence>
<reference evidence="1" key="1">
    <citation type="submission" date="2022-08" db="EMBL/GenBank/DDBJ databases">
        <title>Genome Sequence of Lecanicillium fungicola.</title>
        <authorList>
            <person name="Buettner E."/>
        </authorList>
    </citation>
    <scope>NUCLEOTIDE SEQUENCE</scope>
    <source>
        <strain evidence="1">Babe33</strain>
    </source>
</reference>
<comment type="caution">
    <text evidence="1">The sequence shown here is derived from an EMBL/GenBank/DDBJ whole genome shotgun (WGS) entry which is preliminary data.</text>
</comment>
<organism evidence="1 2">
    <name type="scientific">Zarea fungicola</name>
    <dbReference type="NCBI Taxonomy" id="93591"/>
    <lineage>
        <taxon>Eukaryota</taxon>
        <taxon>Fungi</taxon>
        <taxon>Dikarya</taxon>
        <taxon>Ascomycota</taxon>
        <taxon>Pezizomycotina</taxon>
        <taxon>Sordariomycetes</taxon>
        <taxon>Hypocreomycetidae</taxon>
        <taxon>Hypocreales</taxon>
        <taxon>Cordycipitaceae</taxon>
        <taxon>Zarea</taxon>
    </lineage>
</organism>
<name>A0ACC1NKV6_9HYPO</name>
<keyword evidence="2" id="KW-1185">Reference proteome</keyword>
<protein>
    <submittedName>
        <fullName evidence="1">Uncharacterized protein</fullName>
    </submittedName>
</protein>
<sequence>MATPTATGAPSDYFGDSGSGLAPSATAVSGTDAGAAGDSSKNSISLSTGGMVAIIVVVVVVTLIGISTATLFFIAKKREWKVRETIRRSARKVAAVLTPRRSQFPDSVKRSMAAPRPSRSQTGGSRDGILKSSSEDLEKGYSRNEQGKKSRR</sequence>
<dbReference type="Proteomes" id="UP001143910">
    <property type="component" value="Unassembled WGS sequence"/>
</dbReference>